<feature type="compositionally biased region" description="Basic and acidic residues" evidence="1">
    <location>
        <begin position="10"/>
        <end position="23"/>
    </location>
</feature>
<reference evidence="2 3" key="2">
    <citation type="submission" date="2013-02" db="EMBL/GenBank/DDBJ databases">
        <title>The Genome Sequence of Plasmodium falciparum Tanzania (2000708).</title>
        <authorList>
            <consortium name="The Broad Institute Genome Sequencing Platform"/>
            <consortium name="The Broad Institute Genome Sequencing Center for Infectious Disease"/>
            <person name="Neafsey D."/>
            <person name="Cheeseman I."/>
            <person name="Volkman S."/>
            <person name="Adams J."/>
            <person name="Walker B."/>
            <person name="Young S.K."/>
            <person name="Zeng Q."/>
            <person name="Gargeya S."/>
            <person name="Fitzgerald M."/>
            <person name="Haas B."/>
            <person name="Abouelleil A."/>
            <person name="Alvarado L."/>
            <person name="Arachchi H.M."/>
            <person name="Berlin A.M."/>
            <person name="Chapman S.B."/>
            <person name="Dewar J."/>
            <person name="Goldberg J."/>
            <person name="Griggs A."/>
            <person name="Gujja S."/>
            <person name="Hansen M."/>
            <person name="Howarth C."/>
            <person name="Imamovic A."/>
            <person name="Larimer J."/>
            <person name="McCowan C."/>
            <person name="Murphy C."/>
            <person name="Neiman D."/>
            <person name="Pearson M."/>
            <person name="Priest M."/>
            <person name="Roberts A."/>
            <person name="Saif S."/>
            <person name="Shea T."/>
            <person name="Sisk P."/>
            <person name="Sykes S."/>
            <person name="Wortman J."/>
            <person name="Nusbaum C."/>
            <person name="Birren B."/>
        </authorList>
    </citation>
    <scope>NUCLEOTIDE SEQUENCE [LARGE SCALE GENOMIC DNA]</scope>
    <source>
        <strain evidence="3">Tanzania (2000708)</strain>
    </source>
</reference>
<evidence type="ECO:0000313" key="2">
    <source>
        <dbReference type="EMBL" id="ETW39133.1"/>
    </source>
</evidence>
<evidence type="ECO:0000256" key="1">
    <source>
        <dbReference type="SAM" id="MobiDB-lite"/>
    </source>
</evidence>
<evidence type="ECO:0000313" key="3">
    <source>
        <dbReference type="Proteomes" id="UP000030708"/>
    </source>
</evidence>
<reference evidence="2 3" key="1">
    <citation type="submission" date="2013-02" db="EMBL/GenBank/DDBJ databases">
        <title>The Genome Annotation of Plasmodium falciparum Tanzania (2000708).</title>
        <authorList>
            <consortium name="The Broad Institute Genome Sequencing Platform"/>
            <consortium name="The Broad Institute Genome Sequencing Center for Infectious Disease"/>
            <person name="Neafsey D."/>
            <person name="Hoffman S."/>
            <person name="Volkman S."/>
            <person name="Rosenthal P."/>
            <person name="Walker B."/>
            <person name="Young S.K."/>
            <person name="Zeng Q."/>
            <person name="Gargeya S."/>
            <person name="Fitzgerald M."/>
            <person name="Haas B."/>
            <person name="Abouelleil A."/>
            <person name="Allen A.W."/>
            <person name="Alvarado L."/>
            <person name="Arachchi H.M."/>
            <person name="Berlin A.M."/>
            <person name="Chapman S.B."/>
            <person name="Gainer-Dewar J."/>
            <person name="Goldberg J."/>
            <person name="Griggs A."/>
            <person name="Gujja S."/>
            <person name="Hansen M."/>
            <person name="Howarth C."/>
            <person name="Imamovic A."/>
            <person name="Ireland A."/>
            <person name="Larimer J."/>
            <person name="McCowan C."/>
            <person name="Murphy C."/>
            <person name="Pearson M."/>
            <person name="Poon T.W."/>
            <person name="Priest M."/>
            <person name="Roberts A."/>
            <person name="Saif S."/>
            <person name="Shea T."/>
            <person name="Sisk P."/>
            <person name="Sykes S."/>
            <person name="Wortman J."/>
            <person name="Nusbaum C."/>
            <person name="Birren B."/>
        </authorList>
    </citation>
    <scope>NUCLEOTIDE SEQUENCE [LARGE SCALE GENOMIC DNA]</scope>
    <source>
        <strain evidence="3">Tanzania (2000708)</strain>
    </source>
</reference>
<protein>
    <submittedName>
        <fullName evidence="2">Uncharacterized protein</fullName>
    </submittedName>
</protein>
<feature type="region of interest" description="Disordered" evidence="1">
    <location>
        <begin position="1"/>
        <end position="23"/>
    </location>
</feature>
<gene>
    <name evidence="2" type="ORF">PFTANZ_00135</name>
</gene>
<sequence>MKTKRGTEKKRKEEKEKENLQANQREKQINLQFYSQPSFFLLFSNVLRANPFPEVTDLFCRLPLPTFFYLTRGFFTTMDNSKEMNYYCYKT</sequence>
<organism evidence="2 3">
    <name type="scientific">Plasmodium falciparum Tanzania</name>
    <name type="common">2000708</name>
    <dbReference type="NCBI Taxonomy" id="1036725"/>
    <lineage>
        <taxon>Eukaryota</taxon>
        <taxon>Sar</taxon>
        <taxon>Alveolata</taxon>
        <taxon>Apicomplexa</taxon>
        <taxon>Aconoidasida</taxon>
        <taxon>Haemosporida</taxon>
        <taxon>Plasmodiidae</taxon>
        <taxon>Plasmodium</taxon>
        <taxon>Plasmodium (Laverania)</taxon>
    </lineage>
</organism>
<accession>A0A024WET6</accession>
<dbReference type="EMBL" id="KI926262">
    <property type="protein sequence ID" value="ETW39133.1"/>
    <property type="molecule type" value="Genomic_DNA"/>
</dbReference>
<dbReference type="AlphaFoldDB" id="A0A024WET6"/>
<proteinExistence type="predicted"/>
<name>A0A024WET6_PLAFA</name>
<dbReference type="Proteomes" id="UP000030708">
    <property type="component" value="Unassembled WGS sequence"/>
</dbReference>